<comment type="caution">
    <text evidence="3">The sequence shown here is derived from an EMBL/GenBank/DDBJ whole genome shotgun (WGS) entry which is preliminary data.</text>
</comment>
<dbReference type="InterPro" id="IPR000719">
    <property type="entry name" value="Prot_kinase_dom"/>
</dbReference>
<keyword evidence="4" id="KW-1185">Reference proteome</keyword>
<accession>A0A9P6ZG41</accession>
<dbReference type="AlphaFoldDB" id="A0A9P6ZG41"/>
<dbReference type="GO" id="GO:0005524">
    <property type="term" value="F:ATP binding"/>
    <property type="evidence" value="ECO:0007669"/>
    <property type="project" value="InterPro"/>
</dbReference>
<feature type="region of interest" description="Disordered" evidence="1">
    <location>
        <begin position="1"/>
        <end position="29"/>
    </location>
</feature>
<feature type="domain" description="Protein kinase" evidence="2">
    <location>
        <begin position="298"/>
        <end position="632"/>
    </location>
</feature>
<dbReference type="InterPro" id="IPR011009">
    <property type="entry name" value="Kinase-like_dom_sf"/>
</dbReference>
<dbReference type="PANTHER" id="PTHR38248">
    <property type="entry name" value="FUNK1 6"/>
    <property type="match status" value="1"/>
</dbReference>
<dbReference type="Proteomes" id="UP000714275">
    <property type="component" value="Unassembled WGS sequence"/>
</dbReference>
<reference evidence="3" key="1">
    <citation type="journal article" date="2020" name="New Phytol.">
        <title>Comparative genomics reveals dynamic genome evolution in host specialist ectomycorrhizal fungi.</title>
        <authorList>
            <person name="Lofgren L.A."/>
            <person name="Nguyen N.H."/>
            <person name="Vilgalys R."/>
            <person name="Ruytinx J."/>
            <person name="Liao H.L."/>
            <person name="Branco S."/>
            <person name="Kuo A."/>
            <person name="LaButti K."/>
            <person name="Lipzen A."/>
            <person name="Andreopoulos W."/>
            <person name="Pangilinan J."/>
            <person name="Riley R."/>
            <person name="Hundley H."/>
            <person name="Na H."/>
            <person name="Barry K."/>
            <person name="Grigoriev I.V."/>
            <person name="Stajich J.E."/>
            <person name="Kennedy P.G."/>
        </authorList>
    </citation>
    <scope>NUCLEOTIDE SEQUENCE</scope>
    <source>
        <strain evidence="3">DOB743</strain>
    </source>
</reference>
<evidence type="ECO:0000256" key="1">
    <source>
        <dbReference type="SAM" id="MobiDB-lite"/>
    </source>
</evidence>
<sequence length="721" mass="81580">MMLTPHTPPSQNSQMLPPDTVPVPRHTSQADYRTGDLKLGRIAVLADLRRYLQVPFDCLVKCVGAKPSQQDLQRIRHNLKESKILAGDESGLQWTDFTPPATSKGSEENAFKPLGRIIAGILAEVPNHGVSFLANPNGTPLSQRNNTSRPDGFLVLSNEKTEPKIHWFDIAVPFEFKKGRDIESLRDDEQKIIWSLHNIMREDPLRRFAFGITIEDTQLRLWLSNRALLVVTEPINFFENIDGVISLFYALGSSSASSTMKELGWDPTVERIRDGEVFQYKFTIGDEVFTTTRELATYGADSMVGRGTRVYEATDAKGKKVAVKDSWRDLERQSEGEILANILASCEEKLNPDELVKAKRHFVGVRLWQDVVIDDTRDETLDLMAAEEHNRTWVSIDLNPILSTRLHLSSTGDVPDSGQLSASLPTQLGIIAHKETGIPRRVHTRIVFHDVGVALKDVKSLADNLTCLSGALMALYYLHKAGWVHRDFSVGNVICVRDIGKLGDFEYAKQMDSDVTHDVRTGTMHFMALEVESQKYLFYPDSHLFNTDLPLDPPFRMNFLHDIKSVWWAFTWIFFYHTDTEMANAGHSFDTQWKQFQLAFPGTVGHASRQNFFTQVIELRRSCETVLSKTCFDVCHHIPHFAKALQDGYRKAEANYPSLALDDTLLEDMHGRATEFLRDAQERAGVIKLCRLPNSQKQKRPSPGDETSPPPKNQGKKPRHD</sequence>
<dbReference type="Pfam" id="PF17667">
    <property type="entry name" value="Pkinase_fungal"/>
    <property type="match status" value="1"/>
</dbReference>
<feature type="region of interest" description="Disordered" evidence="1">
    <location>
        <begin position="688"/>
        <end position="721"/>
    </location>
</feature>
<dbReference type="Gene3D" id="1.10.510.10">
    <property type="entry name" value="Transferase(Phosphotransferase) domain 1"/>
    <property type="match status" value="1"/>
</dbReference>
<dbReference type="EMBL" id="JABBWD010000134">
    <property type="protein sequence ID" value="KAG1764066.1"/>
    <property type="molecule type" value="Genomic_DNA"/>
</dbReference>
<dbReference type="OrthoDB" id="3260094at2759"/>
<dbReference type="SMART" id="SM00220">
    <property type="entry name" value="S_TKc"/>
    <property type="match status" value="1"/>
</dbReference>
<dbReference type="InterPro" id="IPR040976">
    <property type="entry name" value="Pkinase_fungal"/>
</dbReference>
<protein>
    <recommendedName>
        <fullName evidence="2">Protein kinase domain-containing protein</fullName>
    </recommendedName>
</protein>
<evidence type="ECO:0000259" key="2">
    <source>
        <dbReference type="SMART" id="SM00220"/>
    </source>
</evidence>
<dbReference type="SUPFAM" id="SSF56112">
    <property type="entry name" value="Protein kinase-like (PK-like)"/>
    <property type="match status" value="1"/>
</dbReference>
<evidence type="ECO:0000313" key="3">
    <source>
        <dbReference type="EMBL" id="KAG1764066.1"/>
    </source>
</evidence>
<evidence type="ECO:0000313" key="4">
    <source>
        <dbReference type="Proteomes" id="UP000714275"/>
    </source>
</evidence>
<name>A0A9P6ZG41_9AGAM</name>
<dbReference type="PANTHER" id="PTHR38248:SF2">
    <property type="entry name" value="FUNK1 11"/>
    <property type="match status" value="1"/>
</dbReference>
<proteinExistence type="predicted"/>
<dbReference type="GO" id="GO:0004672">
    <property type="term" value="F:protein kinase activity"/>
    <property type="evidence" value="ECO:0007669"/>
    <property type="project" value="InterPro"/>
</dbReference>
<organism evidence="3 4">
    <name type="scientific">Suillus placidus</name>
    <dbReference type="NCBI Taxonomy" id="48579"/>
    <lineage>
        <taxon>Eukaryota</taxon>
        <taxon>Fungi</taxon>
        <taxon>Dikarya</taxon>
        <taxon>Basidiomycota</taxon>
        <taxon>Agaricomycotina</taxon>
        <taxon>Agaricomycetes</taxon>
        <taxon>Agaricomycetidae</taxon>
        <taxon>Boletales</taxon>
        <taxon>Suillineae</taxon>
        <taxon>Suillaceae</taxon>
        <taxon>Suillus</taxon>
    </lineage>
</organism>
<gene>
    <name evidence="3" type="ORF">EV702DRAFT_1037459</name>
</gene>